<dbReference type="AlphaFoldDB" id="N6VJ22"/>
<dbReference type="PATRIC" id="fig|1094492.3.peg.239"/>
<reference evidence="2 3" key="1">
    <citation type="journal article" date="2013" name="PLoS Genet.">
        <title>A gene transfer agent and a dynamic repertoire of secretion systems hold the keys to the explosive radiation of the emerging pathogen Bartonella.</title>
        <authorList>
            <person name="Guy L."/>
            <person name="Nystedt B."/>
            <person name="Toft C."/>
            <person name="Zaremba-Niedzwiedzka K."/>
            <person name="Berglund E.C."/>
            <person name="Granberg F."/>
            <person name="Naslund K."/>
            <person name="Eriksson A.S."/>
            <person name="Andersson S.G."/>
        </authorList>
    </citation>
    <scope>NUCLEOTIDE SEQUENCE [LARGE SCALE GENOMIC DNA]</scope>
    <source>
        <strain evidence="3">m02</strain>
    </source>
</reference>
<evidence type="ECO:0000256" key="1">
    <source>
        <dbReference type="SAM" id="MobiDB-lite"/>
    </source>
</evidence>
<dbReference type="RefSeq" id="WP_010702045.1">
    <property type="nucleotide sequence ID" value="NZ_KB915625.1"/>
</dbReference>
<dbReference type="Proteomes" id="UP000014026">
    <property type="component" value="Unassembled WGS sequence"/>
</dbReference>
<feature type="compositionally biased region" description="Basic residues" evidence="1">
    <location>
        <begin position="1"/>
        <end position="10"/>
    </location>
</feature>
<comment type="caution">
    <text evidence="2">The sequence shown here is derived from an EMBL/GenBank/DDBJ whole genome shotgun (WGS) entry which is preliminary data.</text>
</comment>
<protein>
    <submittedName>
        <fullName evidence="2">Uncharacterized protein</fullName>
    </submittedName>
</protein>
<gene>
    <name evidence="2" type="ORF">m02_02250</name>
</gene>
<evidence type="ECO:0000313" key="2">
    <source>
        <dbReference type="EMBL" id="ENN93221.1"/>
    </source>
</evidence>
<dbReference type="HOGENOM" id="CLU_092704_0_0_5"/>
<proteinExistence type="predicted"/>
<accession>N6VJ22</accession>
<sequence>MKKRKKRGRPRIVGQIREPNGRISRAKTPREPVDQLTLEMRAKRYGVSIQEAKNPLMGTYVGRLYLLEKKINQDQYDASQQYIQVLNNYRCAKGLPGAVHDDVDPSHDQNSLEKWVEITTDRYKAVLEVIRETQRLYHQYNLYAALQYIVIEDQQLPHLINSLCIALNALQKFFCKREKLCKF</sequence>
<name>N6VJ22_9HYPH</name>
<feature type="region of interest" description="Disordered" evidence="1">
    <location>
        <begin position="1"/>
        <end position="30"/>
    </location>
</feature>
<dbReference type="EMBL" id="AGWB01000003">
    <property type="protein sequence ID" value="ENN93221.1"/>
    <property type="molecule type" value="Genomic_DNA"/>
</dbReference>
<organism evidence="2 3">
    <name type="scientific">Bartonella bovis m02</name>
    <dbReference type="NCBI Taxonomy" id="1094492"/>
    <lineage>
        <taxon>Bacteria</taxon>
        <taxon>Pseudomonadati</taxon>
        <taxon>Pseudomonadota</taxon>
        <taxon>Alphaproteobacteria</taxon>
        <taxon>Hyphomicrobiales</taxon>
        <taxon>Bartonellaceae</taxon>
        <taxon>Bartonella</taxon>
    </lineage>
</organism>
<evidence type="ECO:0000313" key="3">
    <source>
        <dbReference type="Proteomes" id="UP000014026"/>
    </source>
</evidence>